<evidence type="ECO:0000313" key="9">
    <source>
        <dbReference type="Proteomes" id="UP000070578"/>
    </source>
</evidence>
<keyword evidence="2 4" id="KW-0456">Lyase</keyword>
<dbReference type="SUPFAM" id="SSF50685">
    <property type="entry name" value="Barwin-like endoglucanases"/>
    <property type="match status" value="1"/>
</dbReference>
<keyword evidence="4" id="KW-1003">Cell membrane</keyword>
<dbReference type="HAMAP" id="MF_02071">
    <property type="entry name" value="RlpA"/>
    <property type="match status" value="1"/>
</dbReference>
<dbReference type="GO" id="GO:0042834">
    <property type="term" value="F:peptidoglycan binding"/>
    <property type="evidence" value="ECO:0007669"/>
    <property type="project" value="InterPro"/>
</dbReference>
<dbReference type="EC" id="4.2.2.-" evidence="4"/>
<gene>
    <name evidence="4" type="primary">rlpA</name>
    <name evidence="8" type="ORF">AWT59_2644</name>
</gene>
<dbReference type="Pfam" id="PF03330">
    <property type="entry name" value="DPBB_1"/>
    <property type="match status" value="1"/>
</dbReference>
<dbReference type="PROSITE" id="PS51257">
    <property type="entry name" value="PROKAR_LIPOPROTEIN"/>
    <property type="match status" value="1"/>
</dbReference>
<keyword evidence="1" id="KW-0732">Signal</keyword>
<name>A0A139BRA9_9PROT</name>
<dbReference type="InterPro" id="IPR036680">
    <property type="entry name" value="SPOR-like_sf"/>
</dbReference>
<keyword evidence="4 8" id="KW-0449">Lipoprotein</keyword>
<protein>
    <recommendedName>
        <fullName evidence="4">Endolytic peptidoglycan transglycosylase RlpA</fullName>
        <ecNumber evidence="4">4.2.2.-</ecNumber>
    </recommendedName>
</protein>
<comment type="function">
    <text evidence="4">Lytic transglycosylase with a strong preference for naked glycan strands that lack stem peptides.</text>
</comment>
<dbReference type="InterPro" id="IPR007730">
    <property type="entry name" value="SPOR-like_dom"/>
</dbReference>
<dbReference type="PROSITE" id="PS51724">
    <property type="entry name" value="SPOR"/>
    <property type="match status" value="1"/>
</dbReference>
<evidence type="ECO:0000259" key="7">
    <source>
        <dbReference type="PROSITE" id="PS51724"/>
    </source>
</evidence>
<dbReference type="EMBL" id="LSLI01000089">
    <property type="protein sequence ID" value="KXS31235.1"/>
    <property type="molecule type" value="Genomic_DNA"/>
</dbReference>
<dbReference type="InterPro" id="IPR034718">
    <property type="entry name" value="RlpA"/>
</dbReference>
<dbReference type="GO" id="GO:0071555">
    <property type="term" value="P:cell wall organization"/>
    <property type="evidence" value="ECO:0007669"/>
    <property type="project" value="UniProtKB-KW"/>
</dbReference>
<dbReference type="InterPro" id="IPR012997">
    <property type="entry name" value="RplA"/>
</dbReference>
<dbReference type="Gene3D" id="2.40.40.10">
    <property type="entry name" value="RlpA-like domain"/>
    <property type="match status" value="1"/>
</dbReference>
<dbReference type="FunFam" id="2.40.40.10:FF:000003">
    <property type="entry name" value="Endolytic peptidoglycan transglycosylase RlpA"/>
    <property type="match status" value="1"/>
</dbReference>
<dbReference type="PANTHER" id="PTHR34183:SF1">
    <property type="entry name" value="ENDOLYTIC PEPTIDOGLYCAN TRANSGLYCOSYLASE RLPA"/>
    <property type="match status" value="1"/>
</dbReference>
<dbReference type="GO" id="GO:0005886">
    <property type="term" value="C:plasma membrane"/>
    <property type="evidence" value="ECO:0007669"/>
    <property type="project" value="UniProtKB-SubCell"/>
</dbReference>
<reference evidence="8 9" key="1">
    <citation type="submission" date="2016-02" db="EMBL/GenBank/DDBJ databases">
        <authorList>
            <person name="Wen L."/>
            <person name="He K."/>
            <person name="Yang H."/>
        </authorList>
    </citation>
    <scope>NUCLEOTIDE SEQUENCE [LARGE SCALE GENOMIC DNA]</scope>
    <source>
        <strain evidence="8">ShG14-8</strain>
    </source>
</reference>
<keyword evidence="3 4" id="KW-0961">Cell wall biogenesis/degradation</keyword>
<evidence type="ECO:0000256" key="3">
    <source>
        <dbReference type="ARBA" id="ARBA00023316"/>
    </source>
</evidence>
<dbReference type="PATRIC" id="fig|1796491.3.peg.2880"/>
<dbReference type="InterPro" id="IPR009009">
    <property type="entry name" value="RlpA-like_DPBB"/>
</dbReference>
<feature type="domain" description="SPOR" evidence="7">
    <location>
        <begin position="275"/>
        <end position="354"/>
    </location>
</feature>
<evidence type="ECO:0000256" key="1">
    <source>
        <dbReference type="ARBA" id="ARBA00022729"/>
    </source>
</evidence>
<comment type="subcellular location">
    <subcellularLocation>
        <location evidence="4">Cell membrane</location>
        <topology evidence="4">Lipid-anchor</topology>
    </subcellularLocation>
</comment>
<dbReference type="InterPro" id="IPR036908">
    <property type="entry name" value="RlpA-like_sf"/>
</dbReference>
<keyword evidence="4" id="KW-0564">Palmitate</keyword>
<evidence type="ECO:0000256" key="5">
    <source>
        <dbReference type="RuleBase" id="RU003495"/>
    </source>
</evidence>
<comment type="caution">
    <text evidence="8">The sequence shown here is derived from an EMBL/GenBank/DDBJ whole genome shotgun (WGS) entry which is preliminary data.</text>
</comment>
<proteinExistence type="inferred from homology"/>
<dbReference type="NCBIfam" id="TIGR00413">
    <property type="entry name" value="rlpA"/>
    <property type="match status" value="1"/>
</dbReference>
<dbReference type="GO" id="GO:0008932">
    <property type="term" value="F:lytic endotransglycosylase activity"/>
    <property type="evidence" value="ECO:0007669"/>
    <property type="project" value="UniProtKB-UniRule"/>
</dbReference>
<keyword evidence="4" id="KW-0472">Membrane</keyword>
<dbReference type="AlphaFoldDB" id="A0A139BRA9"/>
<dbReference type="Pfam" id="PF05036">
    <property type="entry name" value="SPOR"/>
    <property type="match status" value="1"/>
</dbReference>
<comment type="similarity">
    <text evidence="4 5">Belongs to the RlpA family.</text>
</comment>
<feature type="region of interest" description="Disordered" evidence="6">
    <location>
        <begin position="22"/>
        <end position="43"/>
    </location>
</feature>
<evidence type="ECO:0000256" key="4">
    <source>
        <dbReference type="HAMAP-Rule" id="MF_02071"/>
    </source>
</evidence>
<dbReference type="GO" id="GO:0000270">
    <property type="term" value="P:peptidoglycan metabolic process"/>
    <property type="evidence" value="ECO:0007669"/>
    <property type="project" value="UniProtKB-UniRule"/>
</dbReference>
<evidence type="ECO:0000256" key="2">
    <source>
        <dbReference type="ARBA" id="ARBA00023239"/>
    </source>
</evidence>
<sequence>MSNKVVILIATTLLLAACGTVPQRKAEAPTSPPAAKPGGAYLEGDGPGANIPANIDAIPDAVPKSEPLHRYANRPYVALGKTYVPLTMTGTFKQRGIASWYGKKFNGERTSSGEIYDMYGMSAAHPTLPIPSYARVTNLSNQKSVIVRINDRGPFIDDRIIDLSYTAAHKLGIVNNGSAEVEVESIPPNSIINTITAGTVQSRPLNNESSASAAVAAFPAAAASAVISAPAVSSSAVAASAVAATASAVAAVPAVANTATADPDPAAPPLATAPKSSNTNVYLQLGAFKTQDAAVAYLAKMRSKLGSLGKQFKLTNKDGLVRVHIGPYASQSEARSSADSMESKLGFKPIVNLP</sequence>
<reference evidence="8 9" key="2">
    <citation type="submission" date="2016-03" db="EMBL/GenBank/DDBJ databases">
        <title>New uncultured bacterium of the family Gallionellaceae from acid mine drainage: description and reconstruction of genome based on metagenomic analysis of microbial community.</title>
        <authorList>
            <person name="Kadnikov V."/>
            <person name="Ivasenko D."/>
            <person name="Beletsky A."/>
            <person name="Mardanov A."/>
            <person name="Danilova E."/>
            <person name="Pimenov N."/>
            <person name="Karnachuk O."/>
            <person name="Ravin N."/>
        </authorList>
    </citation>
    <scope>NUCLEOTIDE SEQUENCE [LARGE SCALE GENOMIC DNA]</scope>
    <source>
        <strain evidence="8">ShG14-8</strain>
    </source>
</reference>
<organism evidence="8 9">
    <name type="scientific">Candidatus Gallionella acididurans</name>
    <dbReference type="NCBI Taxonomy" id="1796491"/>
    <lineage>
        <taxon>Bacteria</taxon>
        <taxon>Pseudomonadati</taxon>
        <taxon>Pseudomonadota</taxon>
        <taxon>Betaproteobacteria</taxon>
        <taxon>Nitrosomonadales</taxon>
        <taxon>Gallionellaceae</taxon>
        <taxon>Gallionella</taxon>
    </lineage>
</organism>
<dbReference type="Gene3D" id="3.30.70.1070">
    <property type="entry name" value="Sporulation related repeat"/>
    <property type="match status" value="1"/>
</dbReference>
<evidence type="ECO:0000256" key="6">
    <source>
        <dbReference type="SAM" id="MobiDB-lite"/>
    </source>
</evidence>
<evidence type="ECO:0000313" key="8">
    <source>
        <dbReference type="EMBL" id="KXS31235.1"/>
    </source>
</evidence>
<dbReference type="Proteomes" id="UP000070578">
    <property type="component" value="Unassembled WGS sequence"/>
</dbReference>
<dbReference type="CDD" id="cd22268">
    <property type="entry name" value="DPBB_RlpA-like"/>
    <property type="match status" value="1"/>
</dbReference>
<dbReference type="PANTHER" id="PTHR34183">
    <property type="entry name" value="ENDOLYTIC PEPTIDOGLYCAN TRANSGLYCOSYLASE RLPA"/>
    <property type="match status" value="1"/>
</dbReference>
<accession>A0A139BRA9</accession>
<dbReference type="SUPFAM" id="SSF110997">
    <property type="entry name" value="Sporulation related repeat"/>
    <property type="match status" value="1"/>
</dbReference>